<comment type="subcellular location">
    <subcellularLocation>
        <location evidence="1">Secreted</location>
    </subcellularLocation>
</comment>
<keyword evidence="5" id="KW-0722">Serine protease inhibitor</keyword>
<dbReference type="CDD" id="cd00109">
    <property type="entry name" value="Kunitz-type"/>
    <property type="match status" value="1"/>
</dbReference>
<dbReference type="PROSITE" id="PS00280">
    <property type="entry name" value="BPTI_KUNITZ_1"/>
    <property type="match status" value="1"/>
</dbReference>
<keyword evidence="3" id="KW-0646">Protease inhibitor</keyword>
<feature type="domain" description="BPTI/Kunitz inhibitor" evidence="7">
    <location>
        <begin position="60"/>
        <end position="110"/>
    </location>
</feature>
<dbReference type="SUPFAM" id="SSF57362">
    <property type="entry name" value="BPTI-like"/>
    <property type="match status" value="1"/>
</dbReference>
<proteinExistence type="evidence at transcript level"/>
<dbReference type="SMART" id="SM00131">
    <property type="entry name" value="KU"/>
    <property type="match status" value="1"/>
</dbReference>
<organism evidence="8">
    <name type="scientific">Rhipicephalus pulchellus</name>
    <name type="common">Yellow backed tick</name>
    <name type="synonym">Dermacentor pulchellus</name>
    <dbReference type="NCBI Taxonomy" id="72859"/>
    <lineage>
        <taxon>Eukaryota</taxon>
        <taxon>Metazoa</taxon>
        <taxon>Ecdysozoa</taxon>
        <taxon>Arthropoda</taxon>
        <taxon>Chelicerata</taxon>
        <taxon>Arachnida</taxon>
        <taxon>Acari</taxon>
        <taxon>Parasitiformes</taxon>
        <taxon>Ixodida</taxon>
        <taxon>Ixodoidea</taxon>
        <taxon>Ixodidae</taxon>
        <taxon>Rhipicephalinae</taxon>
        <taxon>Rhipicephalus</taxon>
        <taxon>Rhipicephalus</taxon>
    </lineage>
</organism>
<dbReference type="GO" id="GO:0005615">
    <property type="term" value="C:extracellular space"/>
    <property type="evidence" value="ECO:0007669"/>
    <property type="project" value="TreeGrafter"/>
</dbReference>
<reference evidence="8" key="1">
    <citation type="submission" date="2012-11" db="EMBL/GenBank/DDBJ databases">
        <authorList>
            <person name="Lucero-Rivera Y.E."/>
            <person name="Tovar-Ramirez D."/>
        </authorList>
    </citation>
    <scope>NUCLEOTIDE SEQUENCE</scope>
    <source>
        <tissue evidence="8">Salivary gland</tissue>
    </source>
</reference>
<dbReference type="InterPro" id="IPR036880">
    <property type="entry name" value="Kunitz_BPTI_sf"/>
</dbReference>
<dbReference type="FunFam" id="4.10.410.10:FF:000020">
    <property type="entry name" value="Collagen, type VI, alpha 3"/>
    <property type="match status" value="1"/>
</dbReference>
<evidence type="ECO:0000256" key="3">
    <source>
        <dbReference type="ARBA" id="ARBA00022690"/>
    </source>
</evidence>
<accession>L7LTQ2</accession>
<keyword evidence="4" id="KW-0677">Repeat</keyword>
<evidence type="ECO:0000313" key="8">
    <source>
        <dbReference type="EMBL" id="JAA54209.1"/>
    </source>
</evidence>
<evidence type="ECO:0000256" key="5">
    <source>
        <dbReference type="ARBA" id="ARBA00022900"/>
    </source>
</evidence>
<dbReference type="GO" id="GO:0004867">
    <property type="term" value="F:serine-type endopeptidase inhibitor activity"/>
    <property type="evidence" value="ECO:0007669"/>
    <property type="project" value="UniProtKB-KW"/>
</dbReference>
<dbReference type="PANTHER" id="PTHR10083">
    <property type="entry name" value="KUNITZ-TYPE PROTEASE INHIBITOR-RELATED"/>
    <property type="match status" value="1"/>
</dbReference>
<evidence type="ECO:0000259" key="7">
    <source>
        <dbReference type="PROSITE" id="PS50279"/>
    </source>
</evidence>
<evidence type="ECO:0000256" key="2">
    <source>
        <dbReference type="ARBA" id="ARBA00022525"/>
    </source>
</evidence>
<dbReference type="InterPro" id="IPR050098">
    <property type="entry name" value="TFPI/VKTCI-like"/>
</dbReference>
<dbReference type="EMBL" id="GACK01010825">
    <property type="protein sequence ID" value="JAA54209.1"/>
    <property type="molecule type" value="mRNA"/>
</dbReference>
<dbReference type="InterPro" id="IPR020901">
    <property type="entry name" value="Prtase_inh_Kunz-CS"/>
</dbReference>
<evidence type="ECO:0000256" key="1">
    <source>
        <dbReference type="ARBA" id="ARBA00004613"/>
    </source>
</evidence>
<evidence type="ECO:0000256" key="4">
    <source>
        <dbReference type="ARBA" id="ARBA00022737"/>
    </source>
</evidence>
<reference evidence="8" key="2">
    <citation type="journal article" date="2015" name="J. Proteomics">
        <title>Sexual differences in the sialomes of the zebra tick, Rhipicephalus pulchellus.</title>
        <authorList>
            <person name="Tan A.W."/>
            <person name="Francischetti I.M."/>
            <person name="Slovak M."/>
            <person name="Kini R.M."/>
            <person name="Ribeiro J.M."/>
        </authorList>
    </citation>
    <scope>NUCLEOTIDE SEQUENCE</scope>
    <source>
        <tissue evidence="8">Salivary gland</tissue>
    </source>
</reference>
<dbReference type="PROSITE" id="PS50279">
    <property type="entry name" value="BPTI_KUNITZ_2"/>
    <property type="match status" value="1"/>
</dbReference>
<protein>
    <submittedName>
        <fullName evidence="8">Putative monolaris</fullName>
    </submittedName>
</protein>
<sequence length="148" mass="16665">MEALSYKVLIFFAIIYGSVKDSDGSVKSLFRKQHTVPSTTTATTLRTLNTTDRTNRTSICSQTLEKGPCRARLEYWYYNSTTGNCSIFHYGGCKGNDNRFPTCQDCLEMCTDSSNVTEVCIHLEKEADDNDSWKAATRPTDLNESVLF</sequence>
<keyword evidence="2" id="KW-0964">Secreted</keyword>
<dbReference type="InterPro" id="IPR002223">
    <property type="entry name" value="Kunitz_BPTI"/>
</dbReference>
<dbReference type="Pfam" id="PF00014">
    <property type="entry name" value="Kunitz_BPTI"/>
    <property type="match status" value="1"/>
</dbReference>
<evidence type="ECO:0000256" key="6">
    <source>
        <dbReference type="ARBA" id="ARBA00023157"/>
    </source>
</evidence>
<dbReference type="AlphaFoldDB" id="L7LTQ2"/>
<name>L7LTQ2_RHIPC</name>
<dbReference type="PRINTS" id="PR00759">
    <property type="entry name" value="BASICPTASE"/>
</dbReference>
<dbReference type="Gene3D" id="4.10.410.10">
    <property type="entry name" value="Pancreatic trypsin inhibitor Kunitz domain"/>
    <property type="match status" value="1"/>
</dbReference>
<keyword evidence="6" id="KW-1015">Disulfide bond</keyword>
<dbReference type="PANTHER" id="PTHR10083:SF374">
    <property type="entry name" value="BPTI_KUNITZ INHIBITOR DOMAIN-CONTAINING PROTEIN"/>
    <property type="match status" value="1"/>
</dbReference>